<dbReference type="RefSeq" id="XP_018756069.1">
    <property type="nucleotide sequence ID" value="XM_018905790.1"/>
</dbReference>
<evidence type="ECO:0000313" key="2">
    <source>
        <dbReference type="Proteomes" id="UP000009096"/>
    </source>
</evidence>
<reference evidence="1 2" key="1">
    <citation type="journal article" date="2010" name="Nature">
        <title>Comparative genomics reveals mobile pathogenicity chromosomes in Fusarium.</title>
        <authorList>
            <person name="Ma L.J."/>
            <person name="van der Does H.C."/>
            <person name="Borkovich K.A."/>
            <person name="Coleman J.J."/>
            <person name="Daboussi M.J."/>
            <person name="Di Pietro A."/>
            <person name="Dufresne M."/>
            <person name="Freitag M."/>
            <person name="Grabherr M."/>
            <person name="Henrissat B."/>
            <person name="Houterman P.M."/>
            <person name="Kang S."/>
            <person name="Shim W.B."/>
            <person name="Woloshuk C."/>
            <person name="Xie X."/>
            <person name="Xu J.R."/>
            <person name="Antoniw J."/>
            <person name="Baker S.E."/>
            <person name="Bluhm B.H."/>
            <person name="Breakspear A."/>
            <person name="Brown D.W."/>
            <person name="Butchko R.A."/>
            <person name="Chapman S."/>
            <person name="Coulson R."/>
            <person name="Coutinho P.M."/>
            <person name="Danchin E.G."/>
            <person name="Diener A."/>
            <person name="Gale L.R."/>
            <person name="Gardiner D.M."/>
            <person name="Goff S."/>
            <person name="Hammond-Kosack K.E."/>
            <person name="Hilburn K."/>
            <person name="Hua-Van A."/>
            <person name="Jonkers W."/>
            <person name="Kazan K."/>
            <person name="Kodira C.D."/>
            <person name="Koehrsen M."/>
            <person name="Kumar L."/>
            <person name="Lee Y.H."/>
            <person name="Li L."/>
            <person name="Manners J.M."/>
            <person name="Miranda-Saavedra D."/>
            <person name="Mukherjee M."/>
            <person name="Park G."/>
            <person name="Park J."/>
            <person name="Park S.Y."/>
            <person name="Proctor R.H."/>
            <person name="Regev A."/>
            <person name="Ruiz-Roldan M.C."/>
            <person name="Sain D."/>
            <person name="Sakthikumar S."/>
            <person name="Sykes S."/>
            <person name="Schwartz D.C."/>
            <person name="Turgeon B.G."/>
            <person name="Wapinski I."/>
            <person name="Yoder O."/>
            <person name="Young S."/>
            <person name="Zeng Q."/>
            <person name="Zhou S."/>
            <person name="Galagan J."/>
            <person name="Cuomo C.A."/>
            <person name="Kistler H.C."/>
            <person name="Rep M."/>
        </authorList>
    </citation>
    <scope>NUCLEOTIDE SEQUENCE [LARGE SCALE GENOMIC DNA]</scope>
    <source>
        <strain evidence="2">M3125 / FGSC 7600</strain>
    </source>
</reference>
<evidence type="ECO:0000313" key="1">
    <source>
        <dbReference type="EMBL" id="EWG49878.1"/>
    </source>
</evidence>
<proteinExistence type="predicted"/>
<dbReference type="EMBL" id="CM000582">
    <property type="protein sequence ID" value="EWG49878.1"/>
    <property type="molecule type" value="Genomic_DNA"/>
</dbReference>
<dbReference type="KEGG" id="fvr:FVEG_16542"/>
<organism evidence="1 2">
    <name type="scientific">Gibberella moniliformis (strain M3125 / FGSC 7600)</name>
    <name type="common">Maize ear and stalk rot fungus</name>
    <name type="synonym">Fusarium verticillioides</name>
    <dbReference type="NCBI Taxonomy" id="334819"/>
    <lineage>
        <taxon>Eukaryota</taxon>
        <taxon>Fungi</taxon>
        <taxon>Dikarya</taxon>
        <taxon>Ascomycota</taxon>
        <taxon>Pezizomycotina</taxon>
        <taxon>Sordariomycetes</taxon>
        <taxon>Hypocreomycetidae</taxon>
        <taxon>Hypocreales</taxon>
        <taxon>Nectriaceae</taxon>
        <taxon>Fusarium</taxon>
        <taxon>Fusarium fujikuroi species complex</taxon>
    </lineage>
</organism>
<sequence length="128" mass="14696">MLIDGETELRLGIMALVDDTWGRQSWGYCRSSRGSWVEDWLRAIIRIEASPDNCWRAYPSREYGVSRQDNKAPDRVLIKFIQLLYPLDWLKQKSPSQVESHHCVCTPYHIASSTKHGFNQSVGKGSVL</sequence>
<keyword evidence="2" id="KW-1185">Reference proteome</keyword>
<dbReference type="VEuPathDB" id="FungiDB:FVEG_16542"/>
<dbReference type="GeneID" id="30073418"/>
<dbReference type="AlphaFoldDB" id="W7MEA0"/>
<dbReference type="Proteomes" id="UP000009096">
    <property type="component" value="Chromosome 5"/>
</dbReference>
<gene>
    <name evidence="1" type="ORF">FVEG_16542</name>
</gene>
<accession>W7MEA0</accession>
<name>W7MEA0_GIBM7</name>
<protein>
    <submittedName>
        <fullName evidence="1">Uncharacterized protein</fullName>
    </submittedName>
</protein>
<dbReference type="EMBL" id="DS022253">
    <property type="protein sequence ID" value="EWG49878.1"/>
    <property type="molecule type" value="Genomic_DNA"/>
</dbReference>